<comment type="caution">
    <text evidence="1">The sequence shown here is derived from an EMBL/GenBank/DDBJ whole genome shotgun (WGS) entry which is preliminary data.</text>
</comment>
<reference evidence="1 2" key="1">
    <citation type="submission" date="2018-11" db="EMBL/GenBank/DDBJ databases">
        <title>Sequencing the genomes of 1000 actinobacteria strains.</title>
        <authorList>
            <person name="Klenk H.-P."/>
        </authorList>
    </citation>
    <scope>NUCLEOTIDE SEQUENCE [LARGE SCALE GENOMIC DNA]</scope>
    <source>
        <strain evidence="1 2">DSM 44348</strain>
    </source>
</reference>
<dbReference type="GeneID" id="301849429"/>
<accession>A0A3N2H2Y3</accession>
<dbReference type="Gene3D" id="3.30.70.20">
    <property type="match status" value="1"/>
</dbReference>
<protein>
    <submittedName>
        <fullName evidence="1">Ferredoxin</fullName>
    </submittedName>
</protein>
<evidence type="ECO:0000313" key="1">
    <source>
        <dbReference type="EMBL" id="ROS43256.1"/>
    </source>
</evidence>
<dbReference type="AlphaFoldDB" id="A0A3N2H2Y3"/>
<name>A0A3N2H2Y3_9PSEU</name>
<sequence>MKLRKRPRLSVNNERCELFGTCQWEAPGLFELERNGRLRYRSRLTEEDWEPAVAAARSCPMQAIQIKGISDE</sequence>
<gene>
    <name evidence="1" type="ORF">EDD35_5661</name>
</gene>
<dbReference type="Pfam" id="PF13459">
    <property type="entry name" value="Fer4_15"/>
    <property type="match status" value="1"/>
</dbReference>
<dbReference type="SUPFAM" id="SSF54862">
    <property type="entry name" value="4Fe-4S ferredoxins"/>
    <property type="match status" value="1"/>
</dbReference>
<dbReference type="EMBL" id="RKHY01000001">
    <property type="protein sequence ID" value="ROS43256.1"/>
    <property type="molecule type" value="Genomic_DNA"/>
</dbReference>
<keyword evidence="2" id="KW-1185">Reference proteome</keyword>
<organism evidence="1 2">
    <name type="scientific">Amycolatopsis thermoflava</name>
    <dbReference type="NCBI Taxonomy" id="84480"/>
    <lineage>
        <taxon>Bacteria</taxon>
        <taxon>Bacillati</taxon>
        <taxon>Actinomycetota</taxon>
        <taxon>Actinomycetes</taxon>
        <taxon>Pseudonocardiales</taxon>
        <taxon>Pseudonocardiaceae</taxon>
        <taxon>Amycolatopsis</taxon>
        <taxon>Amycolatopsis methanolica group</taxon>
    </lineage>
</organism>
<dbReference type="Proteomes" id="UP000274843">
    <property type="component" value="Unassembled WGS sequence"/>
</dbReference>
<proteinExistence type="predicted"/>
<dbReference type="RefSeq" id="WP_231960775.1">
    <property type="nucleotide sequence ID" value="NZ_JBIWJZ010000017.1"/>
</dbReference>
<evidence type="ECO:0000313" key="2">
    <source>
        <dbReference type="Proteomes" id="UP000274843"/>
    </source>
</evidence>